<keyword evidence="2" id="KW-1133">Transmembrane helix</keyword>
<name>A0AA36CTX7_9BILA</name>
<feature type="transmembrane region" description="Helical" evidence="2">
    <location>
        <begin position="27"/>
        <end position="47"/>
    </location>
</feature>
<accession>A0AA36CTX7</accession>
<dbReference type="EMBL" id="CATQJA010002636">
    <property type="protein sequence ID" value="CAJ0575201.1"/>
    <property type="molecule type" value="Genomic_DNA"/>
</dbReference>
<feature type="compositionally biased region" description="Low complexity" evidence="1">
    <location>
        <begin position="78"/>
        <end position="92"/>
    </location>
</feature>
<dbReference type="Proteomes" id="UP001177023">
    <property type="component" value="Unassembled WGS sequence"/>
</dbReference>
<organism evidence="3 4">
    <name type="scientific">Mesorhabditis spiculigera</name>
    <dbReference type="NCBI Taxonomy" id="96644"/>
    <lineage>
        <taxon>Eukaryota</taxon>
        <taxon>Metazoa</taxon>
        <taxon>Ecdysozoa</taxon>
        <taxon>Nematoda</taxon>
        <taxon>Chromadorea</taxon>
        <taxon>Rhabditida</taxon>
        <taxon>Rhabditina</taxon>
        <taxon>Rhabditomorpha</taxon>
        <taxon>Rhabditoidea</taxon>
        <taxon>Rhabditidae</taxon>
        <taxon>Mesorhabditinae</taxon>
        <taxon>Mesorhabditis</taxon>
    </lineage>
</organism>
<feature type="non-terminal residue" evidence="3">
    <location>
        <position position="1"/>
    </location>
</feature>
<comment type="caution">
    <text evidence="3">The sequence shown here is derived from an EMBL/GenBank/DDBJ whole genome shotgun (WGS) entry which is preliminary data.</text>
</comment>
<evidence type="ECO:0000313" key="4">
    <source>
        <dbReference type="Proteomes" id="UP001177023"/>
    </source>
</evidence>
<gene>
    <name evidence="3" type="ORF">MSPICULIGERA_LOCUS13516</name>
</gene>
<keyword evidence="2" id="KW-0472">Membrane</keyword>
<protein>
    <submittedName>
        <fullName evidence="3">Uncharacterized protein</fullName>
    </submittedName>
</protein>
<reference evidence="3" key="1">
    <citation type="submission" date="2023-06" db="EMBL/GenBank/DDBJ databases">
        <authorList>
            <person name="Delattre M."/>
        </authorList>
    </citation>
    <scope>NUCLEOTIDE SEQUENCE</scope>
    <source>
        <strain evidence="3">AF72</strain>
    </source>
</reference>
<evidence type="ECO:0000256" key="2">
    <source>
        <dbReference type="SAM" id="Phobius"/>
    </source>
</evidence>
<proteinExistence type="predicted"/>
<evidence type="ECO:0000256" key="1">
    <source>
        <dbReference type="SAM" id="MobiDB-lite"/>
    </source>
</evidence>
<sequence length="92" mass="9957">MELCTVPAVTLPPTAQDGEDGSKDLKWYLIGGGVGFFVLVVVGFCVYQRMRPPPIEIVTFAKDPRYPQRIYGKDSSADAEAASTTSTGESKK</sequence>
<dbReference type="AlphaFoldDB" id="A0AA36CTX7"/>
<keyword evidence="4" id="KW-1185">Reference proteome</keyword>
<feature type="region of interest" description="Disordered" evidence="1">
    <location>
        <begin position="71"/>
        <end position="92"/>
    </location>
</feature>
<keyword evidence="2" id="KW-0812">Transmembrane</keyword>
<evidence type="ECO:0000313" key="3">
    <source>
        <dbReference type="EMBL" id="CAJ0575201.1"/>
    </source>
</evidence>